<feature type="domain" description="PGG" evidence="3">
    <location>
        <begin position="202"/>
        <end position="317"/>
    </location>
</feature>
<organism evidence="4 5">
    <name type="scientific">Stylosanthes scabra</name>
    <dbReference type="NCBI Taxonomy" id="79078"/>
    <lineage>
        <taxon>Eukaryota</taxon>
        <taxon>Viridiplantae</taxon>
        <taxon>Streptophyta</taxon>
        <taxon>Embryophyta</taxon>
        <taxon>Tracheophyta</taxon>
        <taxon>Spermatophyta</taxon>
        <taxon>Magnoliopsida</taxon>
        <taxon>eudicotyledons</taxon>
        <taxon>Gunneridae</taxon>
        <taxon>Pentapetalae</taxon>
        <taxon>rosids</taxon>
        <taxon>fabids</taxon>
        <taxon>Fabales</taxon>
        <taxon>Fabaceae</taxon>
        <taxon>Papilionoideae</taxon>
        <taxon>50 kb inversion clade</taxon>
        <taxon>dalbergioids sensu lato</taxon>
        <taxon>Dalbergieae</taxon>
        <taxon>Pterocarpus clade</taxon>
        <taxon>Stylosanthes</taxon>
    </lineage>
</organism>
<dbReference type="PANTHER" id="PTHR24177">
    <property type="entry name" value="CASKIN"/>
    <property type="match status" value="1"/>
</dbReference>
<dbReference type="SUPFAM" id="SSF48403">
    <property type="entry name" value="Ankyrin repeat"/>
    <property type="match status" value="1"/>
</dbReference>
<gene>
    <name evidence="4" type="ORF">PIB30_002316</name>
</gene>
<keyword evidence="2" id="KW-0812">Transmembrane</keyword>
<dbReference type="InterPro" id="IPR026961">
    <property type="entry name" value="PGG_dom"/>
</dbReference>
<keyword evidence="5" id="KW-1185">Reference proteome</keyword>
<keyword evidence="2" id="KW-1133">Transmembrane helix</keyword>
<evidence type="ECO:0000313" key="4">
    <source>
        <dbReference type="EMBL" id="MED6155107.1"/>
    </source>
</evidence>
<sequence>MNELLKRSSMYENEYHGKFMDQVIQGIDQDQRIGGNITEVGQSSTSTHQENVQKEWEAPIITAAKNGVIEVVEMILEMFPMAIHDLDAEGKNIVLLAIENRHIHLYQFLLKRNMVKESLLGKVDYEANSALHLAAKLGVPHYNNESRLDPVAALQMQWEIKWFKFIQKSVPPHFFRRYNASNQTPQEIFTKSHRELVIRSSEWLKRTSESCSLVAALIATVAFATSTTIPGGVSDGDGKEAGMPNFIDRTAYKIFSIASLIALAGSVNSVVLFLSILASRFHQYEFEKILPRKLMLGVISMLLSIVSMLVSFCAAHFLGTSSKLRNTAVPIYAVACLPLTYFALSHFPLYLRLLWSTTREEPHVRYDYAPL</sequence>
<feature type="transmembrane region" description="Helical" evidence="2">
    <location>
        <begin position="254"/>
        <end position="274"/>
    </location>
</feature>
<dbReference type="EMBL" id="JASCZI010120833">
    <property type="protein sequence ID" value="MED6155107.1"/>
    <property type="molecule type" value="Genomic_DNA"/>
</dbReference>
<proteinExistence type="predicted"/>
<evidence type="ECO:0000259" key="3">
    <source>
        <dbReference type="Pfam" id="PF13962"/>
    </source>
</evidence>
<feature type="transmembrane region" description="Helical" evidence="2">
    <location>
        <begin position="213"/>
        <end position="234"/>
    </location>
</feature>
<evidence type="ECO:0000313" key="5">
    <source>
        <dbReference type="Proteomes" id="UP001341840"/>
    </source>
</evidence>
<dbReference type="Proteomes" id="UP001341840">
    <property type="component" value="Unassembled WGS sequence"/>
</dbReference>
<accession>A0ABU6U1R2</accession>
<name>A0ABU6U1R2_9FABA</name>
<dbReference type="Pfam" id="PF13962">
    <property type="entry name" value="PGG"/>
    <property type="match status" value="1"/>
</dbReference>
<evidence type="ECO:0000256" key="2">
    <source>
        <dbReference type="SAM" id="Phobius"/>
    </source>
</evidence>
<dbReference type="Gene3D" id="1.25.40.20">
    <property type="entry name" value="Ankyrin repeat-containing domain"/>
    <property type="match status" value="1"/>
</dbReference>
<comment type="subcellular location">
    <subcellularLocation>
        <location evidence="1">Cell membrane</location>
        <topology evidence="1">Peripheral membrane protein</topology>
    </subcellularLocation>
</comment>
<dbReference type="InterPro" id="IPR036770">
    <property type="entry name" value="Ankyrin_rpt-contain_sf"/>
</dbReference>
<keyword evidence="2" id="KW-0472">Membrane</keyword>
<evidence type="ECO:0000256" key="1">
    <source>
        <dbReference type="ARBA" id="ARBA00004202"/>
    </source>
</evidence>
<comment type="caution">
    <text evidence="4">The sequence shown here is derived from an EMBL/GenBank/DDBJ whole genome shotgun (WGS) entry which is preliminary data.</text>
</comment>
<feature type="transmembrane region" description="Helical" evidence="2">
    <location>
        <begin position="331"/>
        <end position="351"/>
    </location>
</feature>
<protein>
    <recommendedName>
        <fullName evidence="3">PGG domain-containing protein</fullName>
    </recommendedName>
</protein>
<reference evidence="4 5" key="1">
    <citation type="journal article" date="2023" name="Plants (Basel)">
        <title>Bridging the Gap: Combining Genomics and Transcriptomics Approaches to Understand Stylosanthes scabra, an Orphan Legume from the Brazilian Caatinga.</title>
        <authorList>
            <person name="Ferreira-Neto J.R.C."/>
            <person name="da Silva M.D."/>
            <person name="Binneck E."/>
            <person name="de Melo N.F."/>
            <person name="da Silva R.H."/>
            <person name="de Melo A.L.T.M."/>
            <person name="Pandolfi V."/>
            <person name="Bustamante F.O."/>
            <person name="Brasileiro-Vidal A.C."/>
            <person name="Benko-Iseppon A.M."/>
        </authorList>
    </citation>
    <scope>NUCLEOTIDE SEQUENCE [LARGE SCALE GENOMIC DNA]</scope>
    <source>
        <tissue evidence="4">Leaves</tissue>
    </source>
</reference>
<feature type="transmembrane region" description="Helical" evidence="2">
    <location>
        <begin position="294"/>
        <end position="319"/>
    </location>
</feature>
<dbReference type="PANTHER" id="PTHR24177:SF103">
    <property type="entry name" value="PGG DOMAIN-CONTAINING PROTEIN"/>
    <property type="match status" value="1"/>
</dbReference>